<sequence>MKKLYMILLAMVLVIMGVISPLYATEAQAATKVYVTESNKDKLYFPMHKIWSSEIKIPLKYNAGTLGGKTFYDMSYAMLSTGYKEVYTFTYDKKVITVKTEENKSTGRKHIVVSPKKMGTTTLKIKISHPQFNAVTLTTKITITDKELNWKYANIKDKYKQEYDSVKSGILNEQTKLFLFELNKERSTISLKERYKSSAYEFKLAQETIKLHNNLTEDPECMNTLKVGNKVFDKIAKQRMSQLTKLNKMDNHEGLDELLADKFYDAYMIGETLCQSTVFRYPSDIVKSYKGSPLHWGQLTDVNSNYISAYTFKTNNGTMINVAIPGTDFLVNNVDVSTDSLNLWEKYAYLMTPEEREYYGVDDIYDEEYEEYTDEYDWSI</sequence>
<dbReference type="Proteomes" id="UP000464314">
    <property type="component" value="Chromosome"/>
</dbReference>
<proteinExistence type="predicted"/>
<evidence type="ECO:0000313" key="3">
    <source>
        <dbReference type="Proteomes" id="UP000464314"/>
    </source>
</evidence>
<feature type="signal peptide" evidence="1">
    <location>
        <begin position="1"/>
        <end position="24"/>
    </location>
</feature>
<dbReference type="AlphaFoldDB" id="A0A6P1TKM6"/>
<accession>A0A6P1TKM6</accession>
<gene>
    <name evidence="2" type="ORF">Ana3638_04885</name>
</gene>
<name>A0A6P1TKM6_9FIRM</name>
<keyword evidence="1" id="KW-0732">Signal</keyword>
<evidence type="ECO:0000313" key="2">
    <source>
        <dbReference type="EMBL" id="QHQ60195.1"/>
    </source>
</evidence>
<reference evidence="2 3" key="1">
    <citation type="submission" date="2020-01" db="EMBL/GenBank/DDBJ databases">
        <title>Genome analysis of Anaerocolumna sp. CBA3638.</title>
        <authorList>
            <person name="Kim J."/>
            <person name="Roh S.W."/>
        </authorList>
    </citation>
    <scope>NUCLEOTIDE SEQUENCE [LARGE SCALE GENOMIC DNA]</scope>
    <source>
        <strain evidence="2 3">CBA3638</strain>
    </source>
</reference>
<evidence type="ECO:0008006" key="4">
    <source>
        <dbReference type="Google" id="ProtNLM"/>
    </source>
</evidence>
<dbReference type="KEGG" id="anr:Ana3638_04885"/>
<keyword evidence="3" id="KW-1185">Reference proteome</keyword>
<feature type="chain" id="PRO_5039378899" description="SCP domain-containing protein" evidence="1">
    <location>
        <begin position="25"/>
        <end position="380"/>
    </location>
</feature>
<protein>
    <recommendedName>
        <fullName evidence="4">SCP domain-containing protein</fullName>
    </recommendedName>
</protein>
<dbReference type="EMBL" id="CP048000">
    <property type="protein sequence ID" value="QHQ60195.1"/>
    <property type="molecule type" value="Genomic_DNA"/>
</dbReference>
<dbReference type="RefSeq" id="WP_161837031.1">
    <property type="nucleotide sequence ID" value="NZ_CP048000.1"/>
</dbReference>
<evidence type="ECO:0000256" key="1">
    <source>
        <dbReference type="SAM" id="SignalP"/>
    </source>
</evidence>
<organism evidence="2 3">
    <name type="scientific">Anaerocolumna sedimenticola</name>
    <dbReference type="NCBI Taxonomy" id="2696063"/>
    <lineage>
        <taxon>Bacteria</taxon>
        <taxon>Bacillati</taxon>
        <taxon>Bacillota</taxon>
        <taxon>Clostridia</taxon>
        <taxon>Lachnospirales</taxon>
        <taxon>Lachnospiraceae</taxon>
        <taxon>Anaerocolumna</taxon>
    </lineage>
</organism>